<organism evidence="10">
    <name type="scientific">Leucothrix mucor</name>
    <dbReference type="NCBI Taxonomy" id="45248"/>
    <lineage>
        <taxon>Bacteria</taxon>
        <taxon>Pseudomonadati</taxon>
        <taxon>Pseudomonadota</taxon>
        <taxon>Gammaproteobacteria</taxon>
        <taxon>Thiotrichales</taxon>
        <taxon>Thiotrichaceae</taxon>
        <taxon>Leucothrix</taxon>
    </lineage>
</organism>
<feature type="compositionally biased region" description="Low complexity" evidence="6">
    <location>
        <begin position="509"/>
        <end position="521"/>
    </location>
</feature>
<name>A0A7V2SYZ2_LEUMU</name>
<evidence type="ECO:0000256" key="5">
    <source>
        <dbReference type="ARBA" id="ARBA00023136"/>
    </source>
</evidence>
<dbReference type="InterPro" id="IPR001107">
    <property type="entry name" value="Band_7"/>
</dbReference>
<evidence type="ECO:0000256" key="2">
    <source>
        <dbReference type="ARBA" id="ARBA00004236"/>
    </source>
</evidence>
<dbReference type="InterPro" id="IPR031905">
    <property type="entry name" value="Flotillin_C"/>
</dbReference>
<dbReference type="EMBL" id="DRMS01000175">
    <property type="protein sequence ID" value="HFC92041.1"/>
    <property type="molecule type" value="Genomic_DNA"/>
</dbReference>
<evidence type="ECO:0000259" key="9">
    <source>
        <dbReference type="Pfam" id="PF15975"/>
    </source>
</evidence>
<feature type="compositionally biased region" description="Basic and acidic residues" evidence="6">
    <location>
        <begin position="488"/>
        <end position="506"/>
    </location>
</feature>
<feature type="domain" description="Flotillin C-terminal" evidence="9">
    <location>
        <begin position="337"/>
        <end position="463"/>
    </location>
</feature>
<evidence type="ECO:0000256" key="3">
    <source>
        <dbReference type="ARBA" id="ARBA00007161"/>
    </source>
</evidence>
<evidence type="ECO:0000256" key="7">
    <source>
        <dbReference type="SAM" id="Phobius"/>
    </source>
</evidence>
<feature type="domain" description="Band 7" evidence="8">
    <location>
        <begin position="39"/>
        <end position="191"/>
    </location>
</feature>
<protein>
    <submittedName>
        <fullName evidence="10">Band 7 protein</fullName>
    </submittedName>
</protein>
<dbReference type="SUPFAM" id="SSF117892">
    <property type="entry name" value="Band 7/SPFH domain"/>
    <property type="match status" value="1"/>
</dbReference>
<comment type="similarity">
    <text evidence="3">Belongs to the band 7/mec-2 family. Flotillin subfamily.</text>
</comment>
<keyword evidence="5 7" id="KW-0472">Membrane</keyword>
<dbReference type="Proteomes" id="UP000885750">
    <property type="component" value="Unassembled WGS sequence"/>
</dbReference>
<dbReference type="Gene3D" id="3.30.479.30">
    <property type="entry name" value="Band 7 domain"/>
    <property type="match status" value="1"/>
</dbReference>
<feature type="region of interest" description="Disordered" evidence="6">
    <location>
        <begin position="479"/>
        <end position="521"/>
    </location>
</feature>
<dbReference type="AlphaFoldDB" id="A0A7V2SYZ2"/>
<dbReference type="Pfam" id="PF15975">
    <property type="entry name" value="Flot"/>
    <property type="match status" value="1"/>
</dbReference>
<comment type="caution">
    <text evidence="10">The sequence shown here is derived from an EMBL/GenBank/DDBJ whole genome shotgun (WGS) entry which is preliminary data.</text>
</comment>
<comment type="subcellular location">
    <subcellularLocation>
        <location evidence="2">Cell membrane</location>
    </subcellularLocation>
    <subcellularLocation>
        <location evidence="1">Membrane</location>
        <topology evidence="1">Single-pass membrane protein</topology>
    </subcellularLocation>
</comment>
<dbReference type="GO" id="GO:0005886">
    <property type="term" value="C:plasma membrane"/>
    <property type="evidence" value="ECO:0007669"/>
    <property type="project" value="UniProtKB-SubCell"/>
</dbReference>
<gene>
    <name evidence="10" type="ORF">ENJ51_04435</name>
</gene>
<accession>A0A7V2SYZ2</accession>
<evidence type="ECO:0000313" key="10">
    <source>
        <dbReference type="EMBL" id="HFC92041.1"/>
    </source>
</evidence>
<evidence type="ECO:0000256" key="1">
    <source>
        <dbReference type="ARBA" id="ARBA00004167"/>
    </source>
</evidence>
<evidence type="ECO:0000256" key="4">
    <source>
        <dbReference type="ARBA" id="ARBA00022475"/>
    </source>
</evidence>
<evidence type="ECO:0000256" key="6">
    <source>
        <dbReference type="SAM" id="MobiDB-lite"/>
    </source>
</evidence>
<evidence type="ECO:0000259" key="8">
    <source>
        <dbReference type="Pfam" id="PF01145"/>
    </source>
</evidence>
<dbReference type="Pfam" id="PF01145">
    <property type="entry name" value="Band_7"/>
    <property type="match status" value="1"/>
</dbReference>
<reference evidence="10" key="1">
    <citation type="journal article" date="2020" name="mSystems">
        <title>Genome- and Community-Level Interaction Insights into Carbon Utilization and Element Cycling Functions of Hydrothermarchaeota in Hydrothermal Sediment.</title>
        <authorList>
            <person name="Zhou Z."/>
            <person name="Liu Y."/>
            <person name="Xu W."/>
            <person name="Pan J."/>
            <person name="Luo Z.H."/>
            <person name="Li M."/>
        </authorList>
    </citation>
    <scope>NUCLEOTIDE SEQUENCE [LARGE SCALE GENOMIC DNA]</scope>
    <source>
        <strain evidence="10">HyVt-493</strain>
    </source>
</reference>
<proteinExistence type="inferred from homology"/>
<feature type="transmembrane region" description="Helical" evidence="7">
    <location>
        <begin position="6"/>
        <end position="29"/>
    </location>
</feature>
<keyword evidence="4" id="KW-1003">Cell membrane</keyword>
<dbReference type="PANTHER" id="PTHR13806">
    <property type="entry name" value="FLOTILLIN-RELATED"/>
    <property type="match status" value="1"/>
</dbReference>
<keyword evidence="7" id="KW-0812">Transmembrane</keyword>
<dbReference type="InterPro" id="IPR027705">
    <property type="entry name" value="Flotillin_fam"/>
</dbReference>
<sequence>MEGLGSLLIGGGAIVTILLIAGALFLLFFERATKEISIIRTGFGGEKIIMDNGGFVFPVLHDKLTINMNVVKFVVQREKKEAFITKNKLRVDITAEFMLRVIPEPDSISLAGQTLGEKTMHIKELQEQFDASCAESLREACAKMDIQGLHDDNDQVNDIVEEALGVDLKRFGLQLEAVALAKVHQTDLEFFDRNNALDVEGITFVETQIAKNLEEQNRVKNEKEVKVKESDVAARKQQLKLDEDKVFAEQAQEMAIAKAELEKDRQIEEAKKDEGIAVAAAHKETAEAWIETYKVQAVEVAKKEEIVTAKDVTMAQRNKDVEIISATREAERTEIFAKAQANADKENASAVKIRYEVDAAGKLAINEAANMLSDEQISMQVKEKIVQQLPDIIKESVRPIENIDGIKIMHIDGMSNIAGGSGGGSGGGSNGGGGSLADQIVDSALRYKAQAPMVDNLLKEVGLAGGNIKELTASLQTDMGFDTPAKSTKKEADQKTQTSKMEEQQNKSETGTTETNANNEK</sequence>
<dbReference type="PANTHER" id="PTHR13806:SF31">
    <property type="entry name" value="FLOTILLIN-LIKE PROTEIN 1-RELATED"/>
    <property type="match status" value="1"/>
</dbReference>
<dbReference type="InterPro" id="IPR036013">
    <property type="entry name" value="Band_7/SPFH_dom_sf"/>
</dbReference>
<keyword evidence="7" id="KW-1133">Transmembrane helix</keyword>